<evidence type="ECO:0000313" key="1">
    <source>
        <dbReference type="EMBL" id="KAK0755103.1"/>
    </source>
</evidence>
<dbReference type="EMBL" id="JAUKUD010000001">
    <property type="protein sequence ID" value="KAK0755103.1"/>
    <property type="molecule type" value="Genomic_DNA"/>
</dbReference>
<name>A0AA40FC64_9PEZI</name>
<accession>A0AA40FC64</accession>
<organism evidence="1 2">
    <name type="scientific">Schizothecium vesticola</name>
    <dbReference type="NCBI Taxonomy" id="314040"/>
    <lineage>
        <taxon>Eukaryota</taxon>
        <taxon>Fungi</taxon>
        <taxon>Dikarya</taxon>
        <taxon>Ascomycota</taxon>
        <taxon>Pezizomycotina</taxon>
        <taxon>Sordariomycetes</taxon>
        <taxon>Sordariomycetidae</taxon>
        <taxon>Sordariales</taxon>
        <taxon>Schizotheciaceae</taxon>
        <taxon>Schizothecium</taxon>
    </lineage>
</organism>
<comment type="caution">
    <text evidence="1">The sequence shown here is derived from an EMBL/GenBank/DDBJ whole genome shotgun (WGS) entry which is preliminary data.</text>
</comment>
<evidence type="ECO:0000313" key="2">
    <source>
        <dbReference type="Proteomes" id="UP001172155"/>
    </source>
</evidence>
<proteinExistence type="predicted"/>
<sequence length="173" mass="19199">MDGLISRDKLELLRDKLGILRDDISVALIFLQKDFNLDITGQQRASAGRFFEAVLSANHKYPSIYKLEDDPLIVAAVSLQVRELTNLRHQEELARGASRIAEWSSWPRDEALKTTLADVRLSRSLQASAPATGLESTPTLKYTSLRQSTGLELAILDFNGSALLVPPDRQQAP</sequence>
<gene>
    <name evidence="1" type="ORF">B0T18DRAFT_386867</name>
</gene>
<dbReference type="Proteomes" id="UP001172155">
    <property type="component" value="Unassembled WGS sequence"/>
</dbReference>
<keyword evidence="2" id="KW-1185">Reference proteome</keyword>
<dbReference type="AlphaFoldDB" id="A0AA40FC64"/>
<protein>
    <submittedName>
        <fullName evidence="1">Uncharacterized protein</fullName>
    </submittedName>
</protein>
<reference evidence="1" key="1">
    <citation type="submission" date="2023-06" db="EMBL/GenBank/DDBJ databases">
        <title>Genome-scale phylogeny and comparative genomics of the fungal order Sordariales.</title>
        <authorList>
            <consortium name="Lawrence Berkeley National Laboratory"/>
            <person name="Hensen N."/>
            <person name="Bonometti L."/>
            <person name="Westerberg I."/>
            <person name="Brannstrom I.O."/>
            <person name="Guillou S."/>
            <person name="Cros-Aarteil S."/>
            <person name="Calhoun S."/>
            <person name="Haridas S."/>
            <person name="Kuo A."/>
            <person name="Mondo S."/>
            <person name="Pangilinan J."/>
            <person name="Riley R."/>
            <person name="LaButti K."/>
            <person name="Andreopoulos B."/>
            <person name="Lipzen A."/>
            <person name="Chen C."/>
            <person name="Yanf M."/>
            <person name="Daum C."/>
            <person name="Ng V."/>
            <person name="Clum A."/>
            <person name="Steindorff A."/>
            <person name="Ohm R."/>
            <person name="Martin F."/>
            <person name="Silar P."/>
            <person name="Natvig D."/>
            <person name="Lalanne C."/>
            <person name="Gautier V."/>
            <person name="Ament-velasquez S.L."/>
            <person name="Kruys A."/>
            <person name="Hutchinson M.I."/>
            <person name="Powell A.J."/>
            <person name="Barry K."/>
            <person name="Miller A.N."/>
            <person name="Grigoriev I.V."/>
            <person name="Debuchy R."/>
            <person name="Gladieux P."/>
            <person name="Thoren M.H."/>
            <person name="Johannesson H."/>
        </authorList>
    </citation>
    <scope>NUCLEOTIDE SEQUENCE</scope>
    <source>
        <strain evidence="1">SMH3187-1</strain>
    </source>
</reference>